<feature type="non-terminal residue" evidence="2">
    <location>
        <position position="358"/>
    </location>
</feature>
<feature type="transmembrane region" description="Helical" evidence="1">
    <location>
        <begin position="42"/>
        <end position="62"/>
    </location>
</feature>
<gene>
    <name evidence="2" type="ORF">METZ01_LOCUS159513</name>
</gene>
<keyword evidence="1" id="KW-0472">Membrane</keyword>
<keyword evidence="1" id="KW-1133">Transmembrane helix</keyword>
<feature type="transmembrane region" description="Helical" evidence="1">
    <location>
        <begin position="107"/>
        <end position="123"/>
    </location>
</feature>
<keyword evidence="1" id="KW-0812">Transmembrane</keyword>
<feature type="transmembrane region" description="Helical" evidence="1">
    <location>
        <begin position="135"/>
        <end position="153"/>
    </location>
</feature>
<sequence>MFMKNNLKQNKISFIIHPILFSIYPIIFIFSENINLLPVTEIVLPISIIVGITILMLFILKIKIKNRNKIALIISLIIITFFSYGHYYDIINGSEFADSEISRHRYLLIPYSGLAIIGIIFFIKSNRLFNNATTVINGISVSIIVLISINIVIDYSNGDFFGNPETTYEEKWLGMSTYNPGDELFLKNENVKVEFEQKKYSPDIYYIILDEYPSDYALKQFFSFDNNKFLEFLDEQEFHIVKNSFSNYPSTIQSLTSSLNMEYLDKITKEVDRDSKNYHLLNKLLSDNEVMKKFSSYGYDIVNIGALWGPNGSFKNVKTNLCEFKEVNRDSLSRQLIEKSIIMHFYEKYFEQLRRDQI</sequence>
<feature type="transmembrane region" description="Helical" evidence="1">
    <location>
        <begin position="69"/>
        <end position="87"/>
    </location>
</feature>
<evidence type="ECO:0000313" key="2">
    <source>
        <dbReference type="EMBL" id="SVB06659.1"/>
    </source>
</evidence>
<dbReference type="AlphaFoldDB" id="A0A382AYW9"/>
<name>A0A382AYW9_9ZZZZ</name>
<evidence type="ECO:0008006" key="3">
    <source>
        <dbReference type="Google" id="ProtNLM"/>
    </source>
</evidence>
<feature type="transmembrane region" description="Helical" evidence="1">
    <location>
        <begin position="12"/>
        <end position="30"/>
    </location>
</feature>
<protein>
    <recommendedName>
        <fullName evidence="3">Sulfatase N-terminal domain-containing protein</fullName>
    </recommendedName>
</protein>
<accession>A0A382AYW9</accession>
<organism evidence="2">
    <name type="scientific">marine metagenome</name>
    <dbReference type="NCBI Taxonomy" id="408172"/>
    <lineage>
        <taxon>unclassified sequences</taxon>
        <taxon>metagenomes</taxon>
        <taxon>ecological metagenomes</taxon>
    </lineage>
</organism>
<dbReference type="EMBL" id="UINC01027426">
    <property type="protein sequence ID" value="SVB06659.1"/>
    <property type="molecule type" value="Genomic_DNA"/>
</dbReference>
<evidence type="ECO:0000256" key="1">
    <source>
        <dbReference type="SAM" id="Phobius"/>
    </source>
</evidence>
<reference evidence="2" key="1">
    <citation type="submission" date="2018-05" db="EMBL/GenBank/DDBJ databases">
        <authorList>
            <person name="Lanie J.A."/>
            <person name="Ng W.-L."/>
            <person name="Kazmierczak K.M."/>
            <person name="Andrzejewski T.M."/>
            <person name="Davidsen T.M."/>
            <person name="Wayne K.J."/>
            <person name="Tettelin H."/>
            <person name="Glass J.I."/>
            <person name="Rusch D."/>
            <person name="Podicherti R."/>
            <person name="Tsui H.-C.T."/>
            <person name="Winkler M.E."/>
        </authorList>
    </citation>
    <scope>NUCLEOTIDE SEQUENCE</scope>
</reference>
<proteinExistence type="predicted"/>